<name>A0A2T2YKE2_9BACT</name>
<accession>A0A2T2YKE2</accession>
<dbReference type="Proteomes" id="UP000240357">
    <property type="component" value="Unassembled WGS sequence"/>
</dbReference>
<sequence>MKKMQMMVLAVLVLSSCSKDREEIAPKMKETTSASQLVQDQESLTKQKLQQIVAQVVAQSKKNPKLPADFNKKVGSGKESMMG</sequence>
<evidence type="ECO:0000256" key="1">
    <source>
        <dbReference type="SAM" id="MobiDB-lite"/>
    </source>
</evidence>
<dbReference type="PROSITE" id="PS51257">
    <property type="entry name" value="PROKAR_LIPOPROTEIN"/>
    <property type="match status" value="1"/>
</dbReference>
<protein>
    <recommendedName>
        <fullName evidence="4">Lipoprotein</fullName>
    </recommendedName>
</protein>
<comment type="caution">
    <text evidence="2">The sequence shown here is derived from an EMBL/GenBank/DDBJ whole genome shotgun (WGS) entry which is preliminary data.</text>
</comment>
<keyword evidence="3" id="KW-1185">Reference proteome</keyword>
<gene>
    <name evidence="2" type="ORF">AHMF7605_21865</name>
</gene>
<evidence type="ECO:0000313" key="2">
    <source>
        <dbReference type="EMBL" id="PSR55959.1"/>
    </source>
</evidence>
<evidence type="ECO:0000313" key="3">
    <source>
        <dbReference type="Proteomes" id="UP000240357"/>
    </source>
</evidence>
<evidence type="ECO:0008006" key="4">
    <source>
        <dbReference type="Google" id="ProtNLM"/>
    </source>
</evidence>
<dbReference type="AlphaFoldDB" id="A0A2T2YKE2"/>
<proteinExistence type="predicted"/>
<reference evidence="2 3" key="1">
    <citation type="submission" date="2018-03" db="EMBL/GenBank/DDBJ databases">
        <title>Adhaeribacter sp. HMF7605 Genome sequencing and assembly.</title>
        <authorList>
            <person name="Kang H."/>
            <person name="Kang J."/>
            <person name="Cha I."/>
            <person name="Kim H."/>
            <person name="Joh K."/>
        </authorList>
    </citation>
    <scope>NUCLEOTIDE SEQUENCE [LARGE SCALE GENOMIC DNA]</scope>
    <source>
        <strain evidence="2 3">HMF7605</strain>
    </source>
</reference>
<feature type="region of interest" description="Disordered" evidence="1">
    <location>
        <begin position="64"/>
        <end position="83"/>
    </location>
</feature>
<organism evidence="2 3">
    <name type="scientific">Adhaeribacter arboris</name>
    <dbReference type="NCBI Taxonomy" id="2072846"/>
    <lineage>
        <taxon>Bacteria</taxon>
        <taxon>Pseudomonadati</taxon>
        <taxon>Bacteroidota</taxon>
        <taxon>Cytophagia</taxon>
        <taxon>Cytophagales</taxon>
        <taxon>Hymenobacteraceae</taxon>
        <taxon>Adhaeribacter</taxon>
    </lineage>
</organism>
<dbReference type="RefSeq" id="WP_106932140.1">
    <property type="nucleotide sequence ID" value="NZ_PYFT01000001.1"/>
</dbReference>
<dbReference type="EMBL" id="PYFT01000001">
    <property type="protein sequence ID" value="PSR55959.1"/>
    <property type="molecule type" value="Genomic_DNA"/>
</dbReference>